<feature type="region of interest" description="Disordered" evidence="2">
    <location>
        <begin position="1"/>
        <end position="44"/>
    </location>
</feature>
<dbReference type="RefSeq" id="WP_019020856.1">
    <property type="nucleotide sequence ID" value="NZ_BMXD01000014.1"/>
</dbReference>
<dbReference type="EMBL" id="JBHRUH010000043">
    <property type="protein sequence ID" value="MFC3294185.1"/>
    <property type="molecule type" value="Genomic_DNA"/>
</dbReference>
<feature type="compositionally biased region" description="Basic and acidic residues" evidence="2">
    <location>
        <begin position="12"/>
        <end position="33"/>
    </location>
</feature>
<evidence type="ECO:0000313" key="3">
    <source>
        <dbReference type="EMBL" id="MFC3294185.1"/>
    </source>
</evidence>
<protein>
    <recommendedName>
        <fullName evidence="5">Replication protein</fullName>
    </recommendedName>
</protein>
<organism evidence="3 4">
    <name type="scientific">Modicisalibacter luteus</name>
    <dbReference type="NCBI Taxonomy" id="453962"/>
    <lineage>
        <taxon>Bacteria</taxon>
        <taxon>Pseudomonadati</taxon>
        <taxon>Pseudomonadota</taxon>
        <taxon>Gammaproteobacteria</taxon>
        <taxon>Oceanospirillales</taxon>
        <taxon>Halomonadaceae</taxon>
        <taxon>Modicisalibacter</taxon>
    </lineage>
</organism>
<name>A0ABV7M7F4_9GAMM</name>
<evidence type="ECO:0000256" key="2">
    <source>
        <dbReference type="SAM" id="MobiDB-lite"/>
    </source>
</evidence>
<gene>
    <name evidence="3" type="ORF">ACFOEI_19255</name>
</gene>
<accession>A0ABV7M7F4</accession>
<evidence type="ECO:0000313" key="4">
    <source>
        <dbReference type="Proteomes" id="UP001595640"/>
    </source>
</evidence>
<keyword evidence="4" id="KW-1185">Reference proteome</keyword>
<comment type="caution">
    <text evidence="3">The sequence shown here is derived from an EMBL/GenBank/DDBJ whole genome shotgun (WGS) entry which is preliminary data.</text>
</comment>
<proteinExistence type="predicted"/>
<keyword evidence="1" id="KW-0175">Coiled coil</keyword>
<dbReference type="Proteomes" id="UP001595640">
    <property type="component" value="Unassembled WGS sequence"/>
</dbReference>
<evidence type="ECO:0000256" key="1">
    <source>
        <dbReference type="SAM" id="Coils"/>
    </source>
</evidence>
<evidence type="ECO:0008006" key="5">
    <source>
        <dbReference type="Google" id="ProtNLM"/>
    </source>
</evidence>
<sequence length="416" mass="47449">MGSRTDNVDLAELQKRRQKTLERLEGKPVEKAKPNSNNRPVIPRGGVGQLNLGLLDPRNPQEEYFADGYADLQDFQGVIANKVSDREKLSSLFTAWENIPKYNGSALAGVSSGVSEPLDIVTHKFIHDGDEYEMVLTPAQLQKKVKGKLVSQFHYPGLTEEFVELVLVQMSMEEAKLFDDPNLNSGRAYGVSFSLSGLKNAMSAQKKTRSYTELVQALNVLHKSNLELRVNGVKSASAPILPELYSYAERGYKKTDPSARWAARFHPLISMAISSRNYRQYNIERLMCTNSKAALNLSKMVLTQARNLSDEHPYRITYQEFVRHCGELNYSRRSDGIRKFINVAKALKTHGTLSRIEERKIRGWRNRVEDIELSLYGSKELIQEIKAGHVKERLVMERYEAEKKRLERQERSRAKK</sequence>
<reference evidence="4" key="1">
    <citation type="journal article" date="2019" name="Int. J. Syst. Evol. Microbiol.">
        <title>The Global Catalogue of Microorganisms (GCM) 10K type strain sequencing project: providing services to taxonomists for standard genome sequencing and annotation.</title>
        <authorList>
            <consortium name="The Broad Institute Genomics Platform"/>
            <consortium name="The Broad Institute Genome Sequencing Center for Infectious Disease"/>
            <person name="Wu L."/>
            <person name="Ma J."/>
        </authorList>
    </citation>
    <scope>NUCLEOTIDE SEQUENCE [LARGE SCALE GENOMIC DNA]</scope>
    <source>
        <strain evidence="4">KCTC 12847</strain>
    </source>
</reference>
<feature type="coiled-coil region" evidence="1">
    <location>
        <begin position="389"/>
        <end position="416"/>
    </location>
</feature>